<dbReference type="EMBL" id="JANBUP010004531">
    <property type="protein sequence ID" value="KAJ2793823.1"/>
    <property type="molecule type" value="Genomic_DNA"/>
</dbReference>
<keyword evidence="2" id="KW-1185">Reference proteome</keyword>
<feature type="non-terminal residue" evidence="1">
    <location>
        <position position="1"/>
    </location>
</feature>
<evidence type="ECO:0000313" key="2">
    <source>
        <dbReference type="Proteomes" id="UP001140096"/>
    </source>
</evidence>
<protein>
    <submittedName>
        <fullName evidence="1">Uncharacterized protein</fullName>
    </submittedName>
</protein>
<dbReference type="Proteomes" id="UP001140096">
    <property type="component" value="Unassembled WGS sequence"/>
</dbReference>
<feature type="non-terminal residue" evidence="1">
    <location>
        <position position="72"/>
    </location>
</feature>
<evidence type="ECO:0000313" key="1">
    <source>
        <dbReference type="EMBL" id="KAJ2793823.1"/>
    </source>
</evidence>
<organism evidence="1 2">
    <name type="scientific">Coemansia furcata</name>
    <dbReference type="NCBI Taxonomy" id="417177"/>
    <lineage>
        <taxon>Eukaryota</taxon>
        <taxon>Fungi</taxon>
        <taxon>Fungi incertae sedis</taxon>
        <taxon>Zoopagomycota</taxon>
        <taxon>Kickxellomycotina</taxon>
        <taxon>Kickxellomycetes</taxon>
        <taxon>Kickxellales</taxon>
        <taxon>Kickxellaceae</taxon>
        <taxon>Coemansia</taxon>
    </lineage>
</organism>
<proteinExistence type="predicted"/>
<name>A0ACC1KRV0_9FUNG</name>
<gene>
    <name evidence="1" type="ORF">H4S07_006936</name>
</gene>
<sequence length="72" mass="8504">IEESMDDDNRQRQEFWQTLLAMGFQRQAACTGAYSGVELDWRVFERGIYHTKAAELIMHFLLGRLDAVRVRR</sequence>
<accession>A0ACC1KRV0</accession>
<comment type="caution">
    <text evidence="1">The sequence shown here is derived from an EMBL/GenBank/DDBJ whole genome shotgun (WGS) entry which is preliminary data.</text>
</comment>
<reference evidence="1" key="1">
    <citation type="submission" date="2022-07" db="EMBL/GenBank/DDBJ databases">
        <title>Phylogenomic reconstructions and comparative analyses of Kickxellomycotina fungi.</title>
        <authorList>
            <person name="Reynolds N.K."/>
            <person name="Stajich J.E."/>
            <person name="Barry K."/>
            <person name="Grigoriev I.V."/>
            <person name="Crous P."/>
            <person name="Smith M.E."/>
        </authorList>
    </citation>
    <scope>NUCLEOTIDE SEQUENCE</scope>
    <source>
        <strain evidence="1">CBS 102833</strain>
    </source>
</reference>